<dbReference type="Proteomes" id="UP000244929">
    <property type="component" value="Chromosome"/>
</dbReference>
<feature type="chain" id="PRO_5015577749" description="DUF306 domain-containing protein" evidence="1">
    <location>
        <begin position="24"/>
        <end position="139"/>
    </location>
</feature>
<dbReference type="EMBL" id="CP029186">
    <property type="protein sequence ID" value="AWH85712.1"/>
    <property type="molecule type" value="Genomic_DNA"/>
</dbReference>
<keyword evidence="4" id="KW-1185">Reference proteome</keyword>
<keyword evidence="1" id="KW-0732">Signal</keyword>
<dbReference type="PROSITE" id="PS51257">
    <property type="entry name" value="PROKAR_LIPOPROTEIN"/>
    <property type="match status" value="1"/>
</dbReference>
<dbReference type="PANTHER" id="PTHR35535">
    <property type="entry name" value="HEAT SHOCK PROTEIN HSLJ"/>
    <property type="match status" value="1"/>
</dbReference>
<dbReference type="OrthoDB" id="880459at2"/>
<proteinExistence type="predicted"/>
<accession>A0A2S1QZ92</accession>
<evidence type="ECO:0000313" key="4">
    <source>
        <dbReference type="Proteomes" id="UP000244929"/>
    </source>
</evidence>
<dbReference type="Pfam" id="PF03724">
    <property type="entry name" value="META"/>
    <property type="match status" value="1"/>
</dbReference>
<dbReference type="KEGG" id="falb:HYN59_11600"/>
<dbReference type="PANTHER" id="PTHR35535:SF1">
    <property type="entry name" value="HEAT SHOCK PROTEIN HSLJ"/>
    <property type="match status" value="1"/>
</dbReference>
<dbReference type="Gene3D" id="2.40.128.270">
    <property type="match status" value="1"/>
</dbReference>
<reference evidence="3 4" key="1">
    <citation type="submission" date="2018-04" db="EMBL/GenBank/DDBJ databases">
        <title>Genome sequencing of Flavobacterium sp. HYN0059.</title>
        <authorList>
            <person name="Yi H."/>
            <person name="Baek C."/>
        </authorList>
    </citation>
    <scope>NUCLEOTIDE SEQUENCE [LARGE SCALE GENOMIC DNA]</scope>
    <source>
        <strain evidence="3 4">HYN0059</strain>
    </source>
</reference>
<evidence type="ECO:0000256" key="1">
    <source>
        <dbReference type="SAM" id="SignalP"/>
    </source>
</evidence>
<sequence length="139" mass="15110">MKKIIAIFSITAIALTGCRSAKATQPMDLLTANVWELSSINGKAVDAASNRNGLPTASFNTELKISGNGGCNTYSGSYNLNEDGGINISQIMSTKMFCEGSIENEYFKELGKVNMAKIYKNKLTLMEGVEERLVFVPKK</sequence>
<evidence type="ECO:0000259" key="2">
    <source>
        <dbReference type="Pfam" id="PF03724"/>
    </source>
</evidence>
<name>A0A2S1QZ92_9FLAO</name>
<dbReference type="InterPro" id="IPR038670">
    <property type="entry name" value="HslJ-like_sf"/>
</dbReference>
<evidence type="ECO:0000313" key="3">
    <source>
        <dbReference type="EMBL" id="AWH85712.1"/>
    </source>
</evidence>
<dbReference type="InterPro" id="IPR053147">
    <property type="entry name" value="Hsp_HslJ-like"/>
</dbReference>
<feature type="domain" description="DUF306" evidence="2">
    <location>
        <begin position="30"/>
        <end position="134"/>
    </location>
</feature>
<feature type="signal peptide" evidence="1">
    <location>
        <begin position="1"/>
        <end position="23"/>
    </location>
</feature>
<organism evidence="3 4">
    <name type="scientific">Flavobacterium album</name>
    <dbReference type="NCBI Taxonomy" id="2175091"/>
    <lineage>
        <taxon>Bacteria</taxon>
        <taxon>Pseudomonadati</taxon>
        <taxon>Bacteroidota</taxon>
        <taxon>Flavobacteriia</taxon>
        <taxon>Flavobacteriales</taxon>
        <taxon>Flavobacteriaceae</taxon>
        <taxon>Flavobacterium</taxon>
    </lineage>
</organism>
<gene>
    <name evidence="3" type="ORF">HYN59_11600</name>
</gene>
<dbReference type="AlphaFoldDB" id="A0A2S1QZ92"/>
<protein>
    <recommendedName>
        <fullName evidence="2">DUF306 domain-containing protein</fullName>
    </recommendedName>
</protein>
<dbReference type="RefSeq" id="WP_108778414.1">
    <property type="nucleotide sequence ID" value="NZ_CP029186.1"/>
</dbReference>
<dbReference type="InterPro" id="IPR005184">
    <property type="entry name" value="DUF306_Meta_HslJ"/>
</dbReference>